<accession>A0A1L3FFG0</accession>
<dbReference type="InterPro" id="IPR013762">
    <property type="entry name" value="Integrase-like_cat_sf"/>
</dbReference>
<keyword evidence="1" id="KW-0229">DNA integration</keyword>
<sequence length="284" mass="30514">MTDGNQSMPFAPAGALWLASLKTAGKSESTLDCYARDIRDMASASGLLEATQLSTLDQSAIDAIAAAWRYDGACEGTIVRRFSAVRGFAAYLVREHGMNLSALLSADFPTAPKGKRPPLEELKIGLLLSRPVEGWRSARDSAVFAIQADAGLTPAETVKLDVGHVNLVHRLVRVVDTHLAPRTVGLSDQSRDLIGEYLGALPFALAETEPLFVTSKRARLNVRSAQVSFRRRRMRLGISDEATLMSLRHASAARLANGGASPDMVASAFGVLRSTATRYFDGKA</sequence>
<evidence type="ECO:0000256" key="2">
    <source>
        <dbReference type="ARBA" id="ARBA00023125"/>
    </source>
</evidence>
<evidence type="ECO:0000256" key="3">
    <source>
        <dbReference type="ARBA" id="ARBA00023172"/>
    </source>
</evidence>
<dbReference type="InterPro" id="IPR011010">
    <property type="entry name" value="DNA_brk_join_enz"/>
</dbReference>
<dbReference type="GO" id="GO:0003677">
    <property type="term" value="F:DNA binding"/>
    <property type="evidence" value="ECO:0007669"/>
    <property type="project" value="UniProtKB-UniRule"/>
</dbReference>
<dbReference type="PROSITE" id="PS51900">
    <property type="entry name" value="CB"/>
    <property type="match status" value="1"/>
</dbReference>
<feature type="domain" description="Core-binding (CB)" evidence="6">
    <location>
        <begin position="8"/>
        <end position="93"/>
    </location>
</feature>
<dbReference type="EMBL" id="CP017637">
    <property type="protein sequence ID" value="APG12033.1"/>
    <property type="molecule type" value="Genomic_DNA"/>
</dbReference>
<dbReference type="GO" id="GO:0015074">
    <property type="term" value="P:DNA integration"/>
    <property type="evidence" value="ECO:0007669"/>
    <property type="project" value="UniProtKB-KW"/>
</dbReference>
<dbReference type="InterPro" id="IPR010998">
    <property type="entry name" value="Integrase_recombinase_N"/>
</dbReference>
<evidence type="ECO:0008006" key="9">
    <source>
        <dbReference type="Google" id="ProtNLM"/>
    </source>
</evidence>
<dbReference type="Proteomes" id="UP000181962">
    <property type="component" value="Chromosome"/>
</dbReference>
<protein>
    <recommendedName>
        <fullName evidence="9">Integrase</fullName>
    </recommendedName>
</protein>
<keyword evidence="3" id="KW-0233">DNA recombination</keyword>
<feature type="domain" description="Tyr recombinase" evidence="5">
    <location>
        <begin position="114"/>
        <end position="284"/>
    </location>
</feature>
<dbReference type="OrthoDB" id="95464at374"/>
<evidence type="ECO:0000256" key="4">
    <source>
        <dbReference type="PROSITE-ProRule" id="PRU01248"/>
    </source>
</evidence>
<evidence type="ECO:0000313" key="8">
    <source>
        <dbReference type="Proteomes" id="UP000181962"/>
    </source>
</evidence>
<dbReference type="InterPro" id="IPR004107">
    <property type="entry name" value="Integrase_SAM-like_N"/>
</dbReference>
<dbReference type="Pfam" id="PF00589">
    <property type="entry name" value="Phage_integrase"/>
    <property type="match status" value="1"/>
</dbReference>
<gene>
    <name evidence="7" type="ORF">BKD09_27220</name>
</gene>
<dbReference type="SUPFAM" id="SSF56349">
    <property type="entry name" value="DNA breaking-rejoining enzymes"/>
    <property type="match status" value="1"/>
</dbReference>
<name>A0A1L3FFG0_BRAJP</name>
<dbReference type="Pfam" id="PF02899">
    <property type="entry name" value="Phage_int_SAM_1"/>
    <property type="match status" value="1"/>
</dbReference>
<evidence type="ECO:0000259" key="5">
    <source>
        <dbReference type="PROSITE" id="PS51898"/>
    </source>
</evidence>
<dbReference type="AlphaFoldDB" id="A0A1L3FFG0"/>
<proteinExistence type="predicted"/>
<evidence type="ECO:0000256" key="1">
    <source>
        <dbReference type="ARBA" id="ARBA00022908"/>
    </source>
</evidence>
<dbReference type="InterPro" id="IPR002104">
    <property type="entry name" value="Integrase_catalytic"/>
</dbReference>
<evidence type="ECO:0000259" key="6">
    <source>
        <dbReference type="PROSITE" id="PS51900"/>
    </source>
</evidence>
<dbReference type="RefSeq" id="WP_081369256.1">
    <property type="nucleotide sequence ID" value="NZ_CP017637.1"/>
</dbReference>
<keyword evidence="2 4" id="KW-0238">DNA-binding</keyword>
<organism evidence="7 8">
    <name type="scientific">Bradyrhizobium japonicum</name>
    <dbReference type="NCBI Taxonomy" id="375"/>
    <lineage>
        <taxon>Bacteria</taxon>
        <taxon>Pseudomonadati</taxon>
        <taxon>Pseudomonadota</taxon>
        <taxon>Alphaproteobacteria</taxon>
        <taxon>Hyphomicrobiales</taxon>
        <taxon>Nitrobacteraceae</taxon>
        <taxon>Bradyrhizobium</taxon>
    </lineage>
</organism>
<evidence type="ECO:0000313" key="7">
    <source>
        <dbReference type="EMBL" id="APG12033.1"/>
    </source>
</evidence>
<dbReference type="PROSITE" id="PS51898">
    <property type="entry name" value="TYR_RECOMBINASE"/>
    <property type="match status" value="1"/>
</dbReference>
<dbReference type="GO" id="GO:0006310">
    <property type="term" value="P:DNA recombination"/>
    <property type="evidence" value="ECO:0007669"/>
    <property type="project" value="UniProtKB-KW"/>
</dbReference>
<dbReference type="Gene3D" id="1.10.443.10">
    <property type="entry name" value="Intergrase catalytic core"/>
    <property type="match status" value="1"/>
</dbReference>
<reference evidence="7 8" key="1">
    <citation type="submission" date="2016-11" db="EMBL/GenBank/DDBJ databases">
        <title>Complete Genome Sequence of Bradyrhizobium sp. strain J5, an isolated from soybean nodule in Hokkaido.</title>
        <authorList>
            <person name="Kanehara K."/>
        </authorList>
    </citation>
    <scope>NUCLEOTIDE SEQUENCE [LARGE SCALE GENOMIC DNA]</scope>
    <source>
        <strain evidence="7 8">J5</strain>
    </source>
</reference>
<dbReference type="InterPro" id="IPR044068">
    <property type="entry name" value="CB"/>
</dbReference>
<dbReference type="Gene3D" id="1.10.150.130">
    <property type="match status" value="1"/>
</dbReference>